<feature type="domain" description="Lipoyl-binding" evidence="2">
    <location>
        <begin position="212"/>
        <end position="276"/>
    </location>
</feature>
<dbReference type="InterPro" id="IPR011053">
    <property type="entry name" value="Single_hybrid_motif"/>
</dbReference>
<sequence length="281" mass="28915">METSAALQTLNCSAGSISHAWLSLEKPAGPALSRSRAQSLVVGRLSSSVKQAGIIVSCAKTPETSVSSKSNVLLNDIPNGSIKKHALRSATFPSAFEALVTEVCDETSVAELQLKVGDFEMRLKRNIGGTNAPVPAPPPAPTEPIALSAPSAPAPSAPALPAPSTSASKPSSGKADPFTSASSLVSLKLARLEASGVTGYKLVTSPTVGSFRMGKTVKKKPPVCTQGNIIRKGQVLGYIEQFGRRVPVKADVAGEVLKLLVDDGEAVGYGDPLVAILPPLS</sequence>
<organism evidence="3">
    <name type="scientific">Opuntia streptacantha</name>
    <name type="common">Prickly pear cactus</name>
    <name type="synonym">Opuntia cardona</name>
    <dbReference type="NCBI Taxonomy" id="393608"/>
    <lineage>
        <taxon>Eukaryota</taxon>
        <taxon>Viridiplantae</taxon>
        <taxon>Streptophyta</taxon>
        <taxon>Embryophyta</taxon>
        <taxon>Tracheophyta</taxon>
        <taxon>Spermatophyta</taxon>
        <taxon>Magnoliopsida</taxon>
        <taxon>eudicotyledons</taxon>
        <taxon>Gunneridae</taxon>
        <taxon>Pentapetalae</taxon>
        <taxon>Caryophyllales</taxon>
        <taxon>Cactineae</taxon>
        <taxon>Cactaceae</taxon>
        <taxon>Opuntioideae</taxon>
        <taxon>Opuntia</taxon>
    </lineage>
</organism>
<reference evidence="3" key="1">
    <citation type="journal article" date="2013" name="J. Plant Res.">
        <title>Effect of fungi and light on seed germination of three Opuntia species from semiarid lands of central Mexico.</title>
        <authorList>
            <person name="Delgado-Sanchez P."/>
            <person name="Jimenez-Bremont J.F."/>
            <person name="Guerrero-Gonzalez Mde L."/>
            <person name="Flores J."/>
        </authorList>
    </citation>
    <scope>NUCLEOTIDE SEQUENCE</scope>
    <source>
        <tissue evidence="3">Cladode</tissue>
    </source>
</reference>
<dbReference type="InterPro" id="IPR000089">
    <property type="entry name" value="Biotin_lipoyl"/>
</dbReference>
<dbReference type="EMBL" id="GISG01113236">
    <property type="protein sequence ID" value="MBA4639338.1"/>
    <property type="molecule type" value="Transcribed_RNA"/>
</dbReference>
<dbReference type="Gene3D" id="2.40.50.100">
    <property type="match status" value="1"/>
</dbReference>
<feature type="compositionally biased region" description="Pro residues" evidence="1">
    <location>
        <begin position="152"/>
        <end position="161"/>
    </location>
</feature>
<dbReference type="CDD" id="cd06850">
    <property type="entry name" value="biotinyl_domain"/>
    <property type="match status" value="1"/>
</dbReference>
<reference evidence="3" key="2">
    <citation type="submission" date="2020-07" db="EMBL/GenBank/DDBJ databases">
        <authorList>
            <person name="Vera ALvarez R."/>
            <person name="Arias-Moreno D.M."/>
            <person name="Jimenez-Jacinto V."/>
            <person name="Jimenez-Bremont J.F."/>
            <person name="Swaminathan K."/>
            <person name="Moose S.P."/>
            <person name="Guerrero-Gonzalez M.L."/>
            <person name="Marino-Ramirez L."/>
            <person name="Landsman D."/>
            <person name="Rodriguez-Kessler M."/>
            <person name="Delgado-Sanchez P."/>
        </authorList>
    </citation>
    <scope>NUCLEOTIDE SEQUENCE</scope>
    <source>
        <tissue evidence="3">Cladode</tissue>
    </source>
</reference>
<keyword evidence="3" id="KW-0436">Ligase</keyword>
<dbReference type="GO" id="GO:0003989">
    <property type="term" value="F:acetyl-CoA carboxylase activity"/>
    <property type="evidence" value="ECO:0007669"/>
    <property type="project" value="UniProtKB-EC"/>
</dbReference>
<dbReference type="InterPro" id="IPR053217">
    <property type="entry name" value="ACC_Biotin_Carrier"/>
</dbReference>
<name>A0A7C8ZBN5_OPUST</name>
<dbReference type="SUPFAM" id="SSF51230">
    <property type="entry name" value="Single hybrid motif"/>
    <property type="match status" value="1"/>
</dbReference>
<evidence type="ECO:0000259" key="2">
    <source>
        <dbReference type="Pfam" id="PF00364"/>
    </source>
</evidence>
<feature type="compositionally biased region" description="Low complexity" evidence="1">
    <location>
        <begin position="162"/>
        <end position="172"/>
    </location>
</feature>
<proteinExistence type="predicted"/>
<dbReference type="AlphaFoldDB" id="A0A7C8ZBN5"/>
<dbReference type="EC" id="6.4.1.2" evidence="3"/>
<accession>A0A7C8ZBN5</accession>
<feature type="region of interest" description="Disordered" evidence="1">
    <location>
        <begin position="130"/>
        <end position="175"/>
    </location>
</feature>
<dbReference type="PANTHER" id="PTHR47597:SF2">
    <property type="entry name" value="LIPOYL-BINDING DOMAIN-CONTAINING PROTEIN"/>
    <property type="match status" value="1"/>
</dbReference>
<evidence type="ECO:0000313" key="3">
    <source>
        <dbReference type="EMBL" id="MBA4639338.1"/>
    </source>
</evidence>
<dbReference type="Pfam" id="PF00364">
    <property type="entry name" value="Biotin_lipoyl"/>
    <property type="match status" value="1"/>
</dbReference>
<protein>
    <submittedName>
        <fullName evidence="3">Acetyl-CoA carboxylase</fullName>
        <ecNumber evidence="3">6.4.1.2</ecNumber>
    </submittedName>
</protein>
<evidence type="ECO:0000256" key="1">
    <source>
        <dbReference type="SAM" id="MobiDB-lite"/>
    </source>
</evidence>
<dbReference type="PANTHER" id="PTHR47597">
    <property type="entry name" value="IS A MEMBER OF THE PF|00364 BIOTIN-REQUIRING ENZYMES FAMILY-RELATED"/>
    <property type="match status" value="1"/>
</dbReference>